<dbReference type="GO" id="GO:0016787">
    <property type="term" value="F:hydrolase activity"/>
    <property type="evidence" value="ECO:0007669"/>
    <property type="project" value="UniProtKB-KW"/>
</dbReference>
<evidence type="ECO:0000256" key="3">
    <source>
        <dbReference type="ARBA" id="ARBA00022759"/>
    </source>
</evidence>
<dbReference type="SUPFAM" id="SSF55895">
    <property type="entry name" value="Ribonuclease Rh-like"/>
    <property type="match status" value="1"/>
</dbReference>
<dbReference type="GeneID" id="111012440"/>
<dbReference type="PROSITE" id="PS00530">
    <property type="entry name" value="RNASE_T2_1"/>
    <property type="match status" value="1"/>
</dbReference>
<evidence type="ECO:0000256" key="5">
    <source>
        <dbReference type="ARBA" id="ARBA00023157"/>
    </source>
</evidence>
<evidence type="ECO:0000256" key="2">
    <source>
        <dbReference type="ARBA" id="ARBA00022722"/>
    </source>
</evidence>
<accession>A0A6J1CKH7</accession>
<evidence type="ECO:0000313" key="9">
    <source>
        <dbReference type="Proteomes" id="UP000504603"/>
    </source>
</evidence>
<dbReference type="Pfam" id="PF00445">
    <property type="entry name" value="Ribonuclease_T2"/>
    <property type="match status" value="1"/>
</dbReference>
<evidence type="ECO:0000256" key="7">
    <source>
        <dbReference type="PIRSR" id="PIRSR633697-1"/>
    </source>
</evidence>
<protein>
    <submittedName>
        <fullName evidence="10">Ribonuclease MC-like</fullName>
    </submittedName>
</protein>
<reference evidence="10" key="1">
    <citation type="submission" date="2025-08" db="UniProtKB">
        <authorList>
            <consortium name="RefSeq"/>
        </authorList>
    </citation>
    <scope>IDENTIFICATION</scope>
    <source>
        <strain evidence="10">OHB3-1</strain>
    </source>
</reference>
<dbReference type="Gene3D" id="3.90.730.10">
    <property type="entry name" value="Ribonuclease T2-like"/>
    <property type="match status" value="1"/>
</dbReference>
<proteinExistence type="inferred from homology"/>
<dbReference type="InterPro" id="IPR033130">
    <property type="entry name" value="RNase_T2_His_AS_2"/>
</dbReference>
<dbReference type="RefSeq" id="XP_022142280.1">
    <property type="nucleotide sequence ID" value="XM_022286588.1"/>
</dbReference>
<gene>
    <name evidence="10" type="primary">LOC111012440</name>
</gene>
<keyword evidence="9" id="KW-1185">Reference proteome</keyword>
<evidence type="ECO:0000256" key="4">
    <source>
        <dbReference type="ARBA" id="ARBA00022801"/>
    </source>
</evidence>
<dbReference type="InterPro" id="IPR033697">
    <property type="entry name" value="Ribonuclease_T2_eukaryotic"/>
</dbReference>
<dbReference type="KEGG" id="mcha:111012440"/>
<evidence type="ECO:0000256" key="6">
    <source>
        <dbReference type="ARBA" id="ARBA00023239"/>
    </source>
</evidence>
<keyword evidence="5" id="KW-1015">Disulfide bond</keyword>
<dbReference type="PANTHER" id="PTHR11240:SF75">
    <property type="entry name" value="RIBONUCLEASE 3"/>
    <property type="match status" value="1"/>
</dbReference>
<keyword evidence="4" id="KW-0378">Hydrolase</keyword>
<evidence type="ECO:0000313" key="10">
    <source>
        <dbReference type="RefSeq" id="XP_022142280.1"/>
    </source>
</evidence>
<evidence type="ECO:0000256" key="8">
    <source>
        <dbReference type="RuleBase" id="RU004328"/>
    </source>
</evidence>
<comment type="similarity">
    <text evidence="1 8">Belongs to the RNase T2 family.</text>
</comment>
<organism evidence="9 10">
    <name type="scientific">Momordica charantia</name>
    <name type="common">Bitter gourd</name>
    <name type="synonym">Balsam pear</name>
    <dbReference type="NCBI Taxonomy" id="3673"/>
    <lineage>
        <taxon>Eukaryota</taxon>
        <taxon>Viridiplantae</taxon>
        <taxon>Streptophyta</taxon>
        <taxon>Embryophyta</taxon>
        <taxon>Tracheophyta</taxon>
        <taxon>Spermatophyta</taxon>
        <taxon>Magnoliopsida</taxon>
        <taxon>eudicotyledons</taxon>
        <taxon>Gunneridae</taxon>
        <taxon>Pentapetalae</taxon>
        <taxon>rosids</taxon>
        <taxon>fabids</taxon>
        <taxon>Cucurbitales</taxon>
        <taxon>Cucurbitaceae</taxon>
        <taxon>Momordiceae</taxon>
        <taxon>Momordica</taxon>
    </lineage>
</organism>
<evidence type="ECO:0000256" key="1">
    <source>
        <dbReference type="ARBA" id="ARBA00007469"/>
    </source>
</evidence>
<feature type="active site" evidence="7">
    <location>
        <position position="118"/>
    </location>
</feature>
<dbReference type="Proteomes" id="UP000504603">
    <property type="component" value="Unplaced"/>
</dbReference>
<dbReference type="GO" id="GO:0003723">
    <property type="term" value="F:RNA binding"/>
    <property type="evidence" value="ECO:0007669"/>
    <property type="project" value="InterPro"/>
</dbReference>
<dbReference type="InterPro" id="IPR001568">
    <property type="entry name" value="RNase_T2-like"/>
</dbReference>
<dbReference type="OrthoDB" id="1898737at2759"/>
<dbReference type="AlphaFoldDB" id="A0A6J1CKH7"/>
<sequence>MRREMVISKREVVLMFALTITIFFPVVKSQAFDNFWFVQQWPPAVCNFQQGRCVGQGLRTFTVHGLWPQKGGTSVINCSGTRFDFTQVSHLQNDLNRVWPNVITGNNRFFWGHEWNKHGICSESKFDMKAYFQMAINMRDSLDLMNALRVGGLAPNGRTKSRQRVQSAIRAQFGKEPVLRCRGTGRNVRLIEIVMCFDDDGVTLINCNPASSNCANSFIF</sequence>
<dbReference type="PANTHER" id="PTHR11240">
    <property type="entry name" value="RIBONUCLEASE T2"/>
    <property type="match status" value="1"/>
</dbReference>
<name>A0A6J1CKH7_MOMCH</name>
<dbReference type="InterPro" id="IPR036430">
    <property type="entry name" value="RNase_T2-like_sf"/>
</dbReference>
<dbReference type="GO" id="GO:0006401">
    <property type="term" value="P:RNA catabolic process"/>
    <property type="evidence" value="ECO:0007669"/>
    <property type="project" value="TreeGrafter"/>
</dbReference>
<dbReference type="CDD" id="cd01061">
    <property type="entry name" value="RNase_T2_euk"/>
    <property type="match status" value="1"/>
</dbReference>
<keyword evidence="3" id="KW-0255">Endonuclease</keyword>
<keyword evidence="6" id="KW-0456">Lyase</keyword>
<feature type="active site" evidence="7">
    <location>
        <position position="114"/>
    </location>
</feature>
<feature type="active site" evidence="7">
    <location>
        <position position="64"/>
    </location>
</feature>
<dbReference type="PROSITE" id="PS00531">
    <property type="entry name" value="RNASE_T2_2"/>
    <property type="match status" value="1"/>
</dbReference>
<keyword evidence="2" id="KW-0540">Nuclease</keyword>
<dbReference type="GO" id="GO:0033897">
    <property type="term" value="F:ribonuclease T2 activity"/>
    <property type="evidence" value="ECO:0007669"/>
    <property type="project" value="InterPro"/>
</dbReference>
<dbReference type="GO" id="GO:0005576">
    <property type="term" value="C:extracellular region"/>
    <property type="evidence" value="ECO:0007669"/>
    <property type="project" value="TreeGrafter"/>
</dbReference>
<dbReference type="InterPro" id="IPR018188">
    <property type="entry name" value="RNase_T2_His_AS_1"/>
</dbReference>